<dbReference type="EMBL" id="FMUX01000005">
    <property type="protein sequence ID" value="SCY19622.1"/>
    <property type="molecule type" value="Genomic_DNA"/>
</dbReference>
<name>A0A1G5DY28_9BACT</name>
<organism evidence="1 2">
    <name type="scientific">Desulfoluna spongiiphila</name>
    <dbReference type="NCBI Taxonomy" id="419481"/>
    <lineage>
        <taxon>Bacteria</taxon>
        <taxon>Pseudomonadati</taxon>
        <taxon>Thermodesulfobacteriota</taxon>
        <taxon>Desulfobacteria</taxon>
        <taxon>Desulfobacterales</taxon>
        <taxon>Desulfolunaceae</taxon>
        <taxon>Desulfoluna</taxon>
    </lineage>
</organism>
<dbReference type="Proteomes" id="UP000198870">
    <property type="component" value="Unassembled WGS sequence"/>
</dbReference>
<reference evidence="1 2" key="1">
    <citation type="submission" date="2016-10" db="EMBL/GenBank/DDBJ databases">
        <authorList>
            <person name="de Groot N.N."/>
        </authorList>
    </citation>
    <scope>NUCLEOTIDE SEQUENCE [LARGE SCALE GENOMIC DNA]</scope>
    <source>
        <strain evidence="1 2">AA1</strain>
    </source>
</reference>
<accession>A0A1G5DY28</accession>
<evidence type="ECO:0000313" key="2">
    <source>
        <dbReference type="Proteomes" id="UP000198870"/>
    </source>
</evidence>
<evidence type="ECO:0000313" key="1">
    <source>
        <dbReference type="EMBL" id="SCY19622.1"/>
    </source>
</evidence>
<proteinExistence type="predicted"/>
<dbReference type="AlphaFoldDB" id="A0A1G5DY28"/>
<keyword evidence="2" id="KW-1185">Reference proteome</keyword>
<sequence>MRQGVNGNGTSGTKQKKGGELFPTLFKSQYNQLFLYRFVLHEEIFLKLGNYSSSTGAILNFLIFDARVFRSIFKTWATRLRFHWYLFK</sequence>
<gene>
    <name evidence="1" type="ORF">SAMN05216233_10562</name>
</gene>
<protein>
    <submittedName>
        <fullName evidence="1">Uncharacterized protein</fullName>
    </submittedName>
</protein>